<keyword evidence="6 13" id="KW-1133">Transmembrane helix</keyword>
<feature type="transmembrane region" description="Helical" evidence="13">
    <location>
        <begin position="802"/>
        <end position="823"/>
    </location>
</feature>
<dbReference type="InterPro" id="IPR005665">
    <property type="entry name" value="SecF_bac"/>
</dbReference>
<feature type="transmembrane region" description="Helical" evidence="13">
    <location>
        <begin position="447"/>
        <end position="468"/>
    </location>
</feature>
<dbReference type="Gene3D" id="1.20.1640.10">
    <property type="entry name" value="Multidrug efflux transporter AcrB transmembrane domain"/>
    <property type="match status" value="2"/>
</dbReference>
<dbReference type="GO" id="GO:0065002">
    <property type="term" value="P:intracellular protein transmembrane transport"/>
    <property type="evidence" value="ECO:0007669"/>
    <property type="project" value="UniProtKB-UniRule"/>
</dbReference>
<dbReference type="Pfam" id="PF21760">
    <property type="entry name" value="SecD_1st"/>
    <property type="match status" value="1"/>
</dbReference>
<dbReference type="InterPro" id="IPR048631">
    <property type="entry name" value="SecD_1st"/>
</dbReference>
<protein>
    <recommendedName>
        <fullName evidence="13 14">Multifunctional fusion protein</fullName>
    </recommendedName>
    <domain>
        <recommendedName>
            <fullName evidence="13">Protein translocase subunit SecD</fullName>
        </recommendedName>
    </domain>
    <domain>
        <recommendedName>
            <fullName evidence="14">Protein-export membrane protein SecF</fullName>
        </recommendedName>
    </domain>
</protein>
<feature type="transmembrane region" description="Helical" evidence="13">
    <location>
        <begin position="422"/>
        <end position="441"/>
    </location>
</feature>
<dbReference type="InterPro" id="IPR022813">
    <property type="entry name" value="SecD/SecF_arch_bac"/>
</dbReference>
<keyword evidence="5 13" id="KW-0653">Protein transport</keyword>
<evidence type="ECO:0000259" key="16">
    <source>
        <dbReference type="Pfam" id="PF21760"/>
    </source>
</evidence>
<keyword evidence="7 13" id="KW-0811">Translocation</keyword>
<dbReference type="Gene3D" id="3.30.1360.200">
    <property type="match status" value="1"/>
</dbReference>
<feature type="transmembrane region" description="Helical" evidence="13">
    <location>
        <begin position="489"/>
        <end position="514"/>
    </location>
</feature>
<evidence type="ECO:0000256" key="13">
    <source>
        <dbReference type="HAMAP-Rule" id="MF_01463"/>
    </source>
</evidence>
<organism evidence="18 19">
    <name type="scientific">Abyssobacteria bacterium (strain SURF_5)</name>
    <dbReference type="NCBI Taxonomy" id="2093360"/>
    <lineage>
        <taxon>Bacteria</taxon>
        <taxon>Pseudomonadati</taxon>
        <taxon>Candidatus Hydrogenedentota</taxon>
        <taxon>Candidatus Abyssobacteria</taxon>
    </lineage>
</organism>
<evidence type="ECO:0000259" key="15">
    <source>
        <dbReference type="Pfam" id="PF02355"/>
    </source>
</evidence>
<reference evidence="18 19" key="1">
    <citation type="journal article" date="2017" name="ISME J.">
        <title>Energy and carbon metabolisms in a deep terrestrial subsurface fluid microbial community.</title>
        <authorList>
            <person name="Momper L."/>
            <person name="Jungbluth S.P."/>
            <person name="Lee M.D."/>
            <person name="Amend J.P."/>
        </authorList>
    </citation>
    <scope>NUCLEOTIDE SEQUENCE [LARGE SCALE GENOMIC DNA]</scope>
    <source>
        <strain evidence="18">SURF_5</strain>
    </source>
</reference>
<keyword evidence="3 13" id="KW-1003">Cell membrane</keyword>
<evidence type="ECO:0000256" key="6">
    <source>
        <dbReference type="ARBA" id="ARBA00022989"/>
    </source>
</evidence>
<feature type="domain" description="Protein export membrane protein SecD/SecF C-terminal" evidence="15">
    <location>
        <begin position="377"/>
        <end position="548"/>
    </location>
</feature>
<dbReference type="AlphaFoldDB" id="A0A3A4NUX2"/>
<dbReference type="FunFam" id="1.20.1640.10:FF:000004">
    <property type="entry name" value="Protein translocase subunit SecD"/>
    <property type="match status" value="1"/>
</dbReference>
<keyword evidence="8 13" id="KW-0472">Membrane</keyword>
<evidence type="ECO:0000256" key="1">
    <source>
        <dbReference type="ARBA" id="ARBA00004651"/>
    </source>
</evidence>
<evidence type="ECO:0000256" key="9">
    <source>
        <dbReference type="ARBA" id="ARBA00059018"/>
    </source>
</evidence>
<comment type="subunit">
    <text evidence="14">Forms a complex with SecD. Part of the essential Sec protein translocation apparatus which comprises SecA, SecYEG and auxiliary proteins SecDF. Other proteins may also be involved.</text>
</comment>
<comment type="caution">
    <text evidence="18">The sequence shown here is derived from an EMBL/GenBank/DDBJ whole genome shotgun (WGS) entry which is preliminary data.</text>
</comment>
<evidence type="ECO:0000259" key="17">
    <source>
        <dbReference type="Pfam" id="PF22599"/>
    </source>
</evidence>
<comment type="similarity">
    <text evidence="14">Belongs to the SecD/SecF family. SecF subfamily.</text>
</comment>
<dbReference type="SUPFAM" id="SSF82866">
    <property type="entry name" value="Multidrug efflux transporter AcrB transmembrane domain"/>
    <property type="match status" value="2"/>
</dbReference>
<comment type="subunit">
    <text evidence="12">Part of the essential Sec protein translocation apparatus which comprises SecA, SecYEG and auxiliary proteins SecDF-YajC and YidC.</text>
</comment>
<keyword evidence="2 13" id="KW-0813">Transport</keyword>
<name>A0A3A4NUX2_ABYX5</name>
<dbReference type="EMBL" id="QZKU01000053">
    <property type="protein sequence ID" value="RJP22832.1"/>
    <property type="molecule type" value="Genomic_DNA"/>
</dbReference>
<dbReference type="Proteomes" id="UP000265882">
    <property type="component" value="Unassembled WGS sequence"/>
</dbReference>
<evidence type="ECO:0000256" key="4">
    <source>
        <dbReference type="ARBA" id="ARBA00022692"/>
    </source>
</evidence>
<dbReference type="GO" id="GO:0005886">
    <property type="term" value="C:plasma membrane"/>
    <property type="evidence" value="ECO:0007669"/>
    <property type="project" value="UniProtKB-SubCell"/>
</dbReference>
<evidence type="ECO:0000256" key="8">
    <source>
        <dbReference type="ARBA" id="ARBA00023136"/>
    </source>
</evidence>
<feature type="transmembrane region" description="Helical" evidence="13">
    <location>
        <begin position="728"/>
        <end position="749"/>
    </location>
</feature>
<dbReference type="FunFam" id="1.20.1640.10:FF:000024">
    <property type="entry name" value="Multifunctional fusion protein"/>
    <property type="match status" value="1"/>
</dbReference>
<accession>A0A3A4NUX2</accession>
<dbReference type="InterPro" id="IPR048634">
    <property type="entry name" value="SecD_SecF_C"/>
</dbReference>
<dbReference type="NCBIfam" id="TIGR00966">
    <property type="entry name" value="transloc_SecF"/>
    <property type="match status" value="1"/>
</dbReference>
<dbReference type="InterPro" id="IPR055344">
    <property type="entry name" value="SecD_SecF_C_bact"/>
</dbReference>
<dbReference type="NCBIfam" id="TIGR01129">
    <property type="entry name" value="secD"/>
    <property type="match status" value="1"/>
</dbReference>
<keyword evidence="4 13" id="KW-0812">Transmembrane</keyword>
<feature type="domain" description="Protein export membrane protein SecD/SecF C-terminal" evidence="15">
    <location>
        <begin position="678"/>
        <end position="858"/>
    </location>
</feature>
<sequence>MRKKLGWRFGIIIAAVLLTFWYIYPTFKWASLDKSEREALMDQYRLYDSEHPNPSFGEEIGTYFKRWYQGDKTKALNLGLDLQGGMHLVLQVDSDAAITNELVRLKNNLRKYFIDNGVIVGSMTVQNQRIVIPLSGSSSAEVEKAVDDFAENLLNVTAFENRVLVSLPEDRVEGIRSMSVKQALETIRNRIDEFGVAEPIIQRQGDDRIVVQLPGVEDPDRVKDLLGRTAQLSFHIVVAGPAPRENLLAQYNQNLPSNTFLAPLRGQRERGQELYYLLQREAPVTGADLTDARISQDELGAPAVNFQLNRAGGVAFGKLTEANINKQLAIVLDEEVESAPTIRSRITTNGQITGSFTPQEVEDLAIALRSGALPAPVNIIEQRTVGPTLGIESINEGFKAAVLSLIIVSLFMIVYYRTAGAIADLALFMNIFMLLAFLSYFRATLTLPGIGGLILTIGMAVDANVLVFERIREELKKGKTLRSAVDTGYSKAFLTILDANVTTLITGAVLFQFGTGPVRGFAVVLCVGILISMFTALFVTRTIFNLLTQRKWLKKINMMQVMGETHLAFIPRRFVAIGVSLVAIVIGMGTFAVRGDDNFGIDFTQGTILQVRFDNPVTTGEVRNALTSGGLGETIVQQYGSPRDILIRTSLESVNGDQSEEKGTAALVGEKIEEILRQNLNNPFEVERTEEVGAAMSADLRNKAVLSILYSAIGILIYISLRFEFRFALGAVVAVFHDVLITMGALALAGREIQLPVVAALLTIFGYSINDTIVVFDRIRENMRLRRGQDFKKLVDSSINETLSRTIITALTTMFAVVVLYFVGSEVTRDFAFALFFGIAVGTYSSIFIASPILIFWQDLFGRGRLRSTEQKPQKRKNALKV</sequence>
<dbReference type="GO" id="GO:0043952">
    <property type="term" value="P:protein transport by the Sec complex"/>
    <property type="evidence" value="ECO:0007669"/>
    <property type="project" value="UniProtKB-UniRule"/>
</dbReference>
<evidence type="ECO:0000313" key="19">
    <source>
        <dbReference type="Proteomes" id="UP000265882"/>
    </source>
</evidence>
<gene>
    <name evidence="13 18" type="primary">secD</name>
    <name evidence="14" type="synonym">secF</name>
    <name evidence="18" type="ORF">C4520_07340</name>
</gene>
<comment type="similarity">
    <text evidence="10">In the C-terminal section; belongs to the SecD/SecF family. SecF subfamily.</text>
</comment>
<evidence type="ECO:0000256" key="3">
    <source>
        <dbReference type="ARBA" id="ARBA00022475"/>
    </source>
</evidence>
<feature type="transmembrane region" description="Helical" evidence="13">
    <location>
        <begin position="397"/>
        <end position="415"/>
    </location>
</feature>
<evidence type="ECO:0000256" key="14">
    <source>
        <dbReference type="HAMAP-Rule" id="MF_01464"/>
    </source>
</evidence>
<dbReference type="NCBIfam" id="NF009583">
    <property type="entry name" value="PRK13024.1-3"/>
    <property type="match status" value="1"/>
</dbReference>
<dbReference type="PRINTS" id="PR01755">
    <property type="entry name" value="SECFTRNLCASE"/>
</dbReference>
<dbReference type="InterPro" id="IPR054384">
    <property type="entry name" value="SecDF_P1_head"/>
</dbReference>
<feature type="domain" description="Protein translocase subunit SecDF P1" evidence="16">
    <location>
        <begin position="180"/>
        <end position="237"/>
    </location>
</feature>
<dbReference type="HAMAP" id="MF_01463_B">
    <property type="entry name" value="SecD_B"/>
    <property type="match status" value="1"/>
</dbReference>
<feature type="transmembrane region" description="Helical" evidence="13">
    <location>
        <begin position="574"/>
        <end position="593"/>
    </location>
</feature>
<comment type="caution">
    <text evidence="13">Lacks conserved residue(s) required for the propagation of feature annotation.</text>
</comment>
<comment type="subcellular location">
    <subcellularLocation>
        <location evidence="1 13">Cell membrane</location>
        <topology evidence="1 13">Multi-pass membrane protein</topology>
    </subcellularLocation>
</comment>
<evidence type="ECO:0000313" key="18">
    <source>
        <dbReference type="EMBL" id="RJP22832.1"/>
    </source>
</evidence>
<comment type="function">
    <text evidence="9 13">Part of the Sec protein translocase complex. Interacts with the SecYEG preprotein conducting channel. SecDF uses the proton motive force (PMF) to complete protein translocation after the ATP-dependent function of SecA.</text>
</comment>
<comment type="similarity">
    <text evidence="13">Belongs to the SecD/SecF family. SecD subfamily.</text>
</comment>
<evidence type="ECO:0000256" key="11">
    <source>
        <dbReference type="ARBA" id="ARBA00061053"/>
    </source>
</evidence>
<feature type="transmembrane region" description="Helical" evidence="13">
    <location>
        <begin position="835"/>
        <end position="857"/>
    </location>
</feature>
<proteinExistence type="inferred from homology"/>
<dbReference type="GO" id="GO:0006605">
    <property type="term" value="P:protein targeting"/>
    <property type="evidence" value="ECO:0007669"/>
    <property type="project" value="UniProtKB-UniRule"/>
</dbReference>
<dbReference type="Pfam" id="PF22599">
    <property type="entry name" value="SecDF_P1_head"/>
    <property type="match status" value="1"/>
</dbReference>
<dbReference type="Gene3D" id="3.30.70.3400">
    <property type="match status" value="2"/>
</dbReference>
<dbReference type="PANTHER" id="PTHR30081">
    <property type="entry name" value="PROTEIN-EXPORT MEMBRANE PROTEIN SEC"/>
    <property type="match status" value="1"/>
</dbReference>
<comment type="similarity">
    <text evidence="11">In the N-terminal section; belongs to the SecD/SecF family. SecD subfamily.</text>
</comment>
<dbReference type="GO" id="GO:0015450">
    <property type="term" value="F:protein-transporting ATPase activity"/>
    <property type="evidence" value="ECO:0007669"/>
    <property type="project" value="InterPro"/>
</dbReference>
<dbReference type="Pfam" id="PF07549">
    <property type="entry name" value="Sec_GG"/>
    <property type="match status" value="2"/>
</dbReference>
<feature type="transmembrane region" description="Helical" evidence="13">
    <location>
        <begin position="7"/>
        <end position="24"/>
    </location>
</feature>
<dbReference type="InterPro" id="IPR022646">
    <property type="entry name" value="SecD/SecF_CS"/>
</dbReference>
<evidence type="ECO:0000256" key="12">
    <source>
        <dbReference type="ARBA" id="ARBA00065973"/>
    </source>
</evidence>
<evidence type="ECO:0000256" key="5">
    <source>
        <dbReference type="ARBA" id="ARBA00022927"/>
    </source>
</evidence>
<feature type="domain" description="SecDF P1 head subdomain" evidence="17">
    <location>
        <begin position="272"/>
        <end position="375"/>
    </location>
</feature>
<dbReference type="HAMAP" id="MF_01464_B">
    <property type="entry name" value="SecF_B"/>
    <property type="match status" value="1"/>
</dbReference>
<dbReference type="NCBIfam" id="TIGR00916">
    <property type="entry name" value="2A0604s01"/>
    <property type="match status" value="2"/>
</dbReference>
<evidence type="ECO:0000256" key="10">
    <source>
        <dbReference type="ARBA" id="ARBA00060856"/>
    </source>
</evidence>
<feature type="transmembrane region" description="Helical" evidence="13">
    <location>
        <begin position="704"/>
        <end position="721"/>
    </location>
</feature>
<evidence type="ECO:0000256" key="7">
    <source>
        <dbReference type="ARBA" id="ARBA00023010"/>
    </source>
</evidence>
<dbReference type="InterPro" id="IPR022645">
    <property type="entry name" value="SecD/SecF_bac"/>
</dbReference>
<feature type="transmembrane region" description="Helical" evidence="13">
    <location>
        <begin position="520"/>
        <end position="544"/>
    </location>
</feature>
<evidence type="ECO:0000256" key="2">
    <source>
        <dbReference type="ARBA" id="ARBA00022448"/>
    </source>
</evidence>
<dbReference type="InterPro" id="IPR005791">
    <property type="entry name" value="SecD"/>
</dbReference>
<feature type="transmembrane region" description="Helical" evidence="13">
    <location>
        <begin position="755"/>
        <end position="776"/>
    </location>
</feature>
<dbReference type="PANTHER" id="PTHR30081:SF1">
    <property type="entry name" value="PROTEIN TRANSLOCASE SUBUNIT SECD"/>
    <property type="match status" value="1"/>
</dbReference>
<dbReference type="Pfam" id="PF02355">
    <property type="entry name" value="SecD_SecF_C"/>
    <property type="match status" value="2"/>
</dbReference>
<comment type="subunit">
    <text evidence="13">Forms a complex with SecF. Part of the essential Sec protein translocation apparatus which comprises SecA, SecYEG and auxiliary proteins SecDF. Other proteins may also be involved.</text>
</comment>